<evidence type="ECO:0000256" key="8">
    <source>
        <dbReference type="SAM" id="MobiDB-lite"/>
    </source>
</evidence>
<dbReference type="Pfam" id="PF13559">
    <property type="entry name" value="DUF4129"/>
    <property type="match status" value="1"/>
</dbReference>
<gene>
    <name evidence="7" type="primary">DLT1</name>
    <name evidence="11" type="ORF">BDW47DRAFT_119823</name>
</gene>
<evidence type="ECO:0000256" key="4">
    <source>
        <dbReference type="ARBA" id="ARBA00022692"/>
    </source>
</evidence>
<name>A0A2I2F3I0_ASPCN</name>
<dbReference type="InterPro" id="IPR015422">
    <property type="entry name" value="PyrdxlP-dep_Trfase_small"/>
</dbReference>
<keyword evidence="12" id="KW-1185">Reference proteome</keyword>
<dbReference type="GO" id="GO:0030170">
    <property type="term" value="F:pyridoxal phosphate binding"/>
    <property type="evidence" value="ECO:0007669"/>
    <property type="project" value="InterPro"/>
</dbReference>
<comment type="similarity">
    <text evidence="2 7">Belongs to the DLT1 family.</text>
</comment>
<dbReference type="InterPro" id="IPR015424">
    <property type="entry name" value="PyrdxlP-dep_Trfase"/>
</dbReference>
<comment type="subcellular location">
    <subcellularLocation>
        <location evidence="7">Membrane</location>
        <topology evidence="7">Multi-pass membrane protein</topology>
    </subcellularLocation>
</comment>
<evidence type="ECO:0000256" key="7">
    <source>
        <dbReference type="RuleBase" id="RU367100"/>
    </source>
</evidence>
<evidence type="ECO:0000313" key="11">
    <source>
        <dbReference type="EMBL" id="PLB35136.1"/>
    </source>
</evidence>
<feature type="region of interest" description="Disordered" evidence="8">
    <location>
        <begin position="792"/>
        <end position="913"/>
    </location>
</feature>
<feature type="transmembrane region" description="Helical" evidence="7">
    <location>
        <begin position="531"/>
        <end position="553"/>
    </location>
</feature>
<dbReference type="InterPro" id="IPR004839">
    <property type="entry name" value="Aminotransferase_I/II_large"/>
</dbReference>
<dbReference type="PANTHER" id="PTHR40021:SF1">
    <property type="entry name" value="DEFECT AT LOW TEMPERATURE PROTEIN 1"/>
    <property type="match status" value="1"/>
</dbReference>
<keyword evidence="11" id="KW-0808">Transferase</keyword>
<evidence type="ECO:0000256" key="3">
    <source>
        <dbReference type="ARBA" id="ARBA00021353"/>
    </source>
</evidence>
<feature type="compositionally biased region" description="Polar residues" evidence="8">
    <location>
        <begin position="692"/>
        <end position="706"/>
    </location>
</feature>
<dbReference type="STRING" id="41067.A0A2I2F3I0"/>
<dbReference type="OrthoDB" id="2108at2759"/>
<evidence type="ECO:0000256" key="6">
    <source>
        <dbReference type="ARBA" id="ARBA00023136"/>
    </source>
</evidence>
<dbReference type="GO" id="GO:0016020">
    <property type="term" value="C:membrane"/>
    <property type="evidence" value="ECO:0007669"/>
    <property type="project" value="UniProtKB-SubCell"/>
</dbReference>
<dbReference type="InterPro" id="IPR015421">
    <property type="entry name" value="PyrdxlP-dep_Trfase_major"/>
</dbReference>
<feature type="transmembrane region" description="Helical" evidence="7">
    <location>
        <begin position="497"/>
        <end position="519"/>
    </location>
</feature>
<feature type="domain" description="Protein-glutamine gamma-glutamyltransferase-like C-terminal" evidence="10">
    <location>
        <begin position="715"/>
        <end position="769"/>
    </location>
</feature>
<dbReference type="Gene3D" id="3.90.1150.10">
    <property type="entry name" value="Aspartate Aminotransferase, domain 1"/>
    <property type="match status" value="1"/>
</dbReference>
<dbReference type="AlphaFoldDB" id="A0A2I2F3I0"/>
<sequence length="913" mass="101230">MSFSGRRVSILRPSNRRFSAAKELSENELRSETHRQFRSAHEGHRPHAGLDASRASTGVVWCTERASEHGYLEDPTGWANLGQGAPEADDEIEGSFPRPTSIPITSAAREYGPTAGIKPLRAAVARLYNEHYRQGKTSQYTWENVCIVPGGRAGLIRIAAILGNSYLSFPIPDYSAYSEMLSLFKNIAPIPMPLAEEDHYHIHPDKIAEEIARGTSVILTSNPRNPTGHFVSHEELARIQDICRDRATLILDEFYGGYNYTTDCDGSTISGAANVEDVNKDDVLLIDGLTKRFRLPGWRIAWVVGPKEFIDALGSAGSYLDGGANAPFQEAAIPMMEPDLVRSEMKALQQHFRVKRDFVLKRLHEIGFRVKDVPEATFYIWLDLTSLDPPLPREANISDGLNFFTALLTEKVIVVPGIFFDLNPAKRRDLFDSPCHHFVRLSYGPKMDVLKRGLNGIERVVRRARGESFGPHWEDEVAVQNHAQHEASTMSWNLERALNYTVFVVLAVILFCLVLLTPSDAIYQCYVTQRLTNIFIITGGYIVTFLLTALIYATRIYTNRNVLSGIPKAWIPIEKEDVGKSVRRLVVEGLARSAIIAYQARPRDPAADAEVDAFDDYPMLQIDAARPPWGAVEHPGWSAPHSPDLPDLPYRTVVQELPHLIEAKAVSLAPPDPFFLATTRPGRPYPPGRSLHPSSAHGNDNDTEQSIPDTRVVDVLRRPAAMGLREYLQRLAQLDVLHPAEIGAEFLGLYERARFSAHALHEAEFRSLMHVFADLLRGMRLADPAAVEGEIYGGGSSHVDSESLIGPSDEEGETDAMEYRGGGEASRPSDASSAWDDGRSVYATPVERSSSRWGSRQGQNQSQAPAQAQAQAQRLRPQSSTQSLRRMQSGSSSGSVIHLVETRDASELPYAYG</sequence>
<dbReference type="SUPFAM" id="SSF53383">
    <property type="entry name" value="PLP-dependent transferases"/>
    <property type="match status" value="1"/>
</dbReference>
<evidence type="ECO:0000259" key="9">
    <source>
        <dbReference type="Pfam" id="PF00155"/>
    </source>
</evidence>
<keyword evidence="11" id="KW-0032">Aminotransferase</keyword>
<keyword evidence="4 7" id="KW-0812">Transmembrane</keyword>
<dbReference type="Gene3D" id="3.40.640.10">
    <property type="entry name" value="Type I PLP-dependent aspartate aminotransferase-like (Major domain)"/>
    <property type="match status" value="1"/>
</dbReference>
<dbReference type="InterPro" id="IPR038869">
    <property type="entry name" value="DLT1"/>
</dbReference>
<feature type="region of interest" description="Disordered" evidence="8">
    <location>
        <begin position="678"/>
        <end position="706"/>
    </location>
</feature>
<dbReference type="Pfam" id="PF00155">
    <property type="entry name" value="Aminotran_1_2"/>
    <property type="match status" value="1"/>
</dbReference>
<feature type="compositionally biased region" description="Polar residues" evidence="8">
    <location>
        <begin position="881"/>
        <end position="895"/>
    </location>
</feature>
<comment type="function">
    <text evidence="1 7">Required for growth under high-pressure and low-temperature conditions.</text>
</comment>
<protein>
    <recommendedName>
        <fullName evidence="3 7">Defect at low temperature protein 1</fullName>
    </recommendedName>
</protein>
<reference evidence="11 12" key="1">
    <citation type="submission" date="2017-12" db="EMBL/GenBank/DDBJ databases">
        <authorList>
            <consortium name="DOE Joint Genome Institute"/>
            <person name="Haridas S."/>
            <person name="Kjaerbolling I."/>
            <person name="Vesth T.C."/>
            <person name="Frisvad J.C."/>
            <person name="Nybo J.L."/>
            <person name="Theobald S."/>
            <person name="Kuo A."/>
            <person name="Bowyer P."/>
            <person name="Matsuda Y."/>
            <person name="Mondo S."/>
            <person name="Lyhne E.K."/>
            <person name="Kogle M.E."/>
            <person name="Clum A."/>
            <person name="Lipzen A."/>
            <person name="Salamov A."/>
            <person name="Ngan C.Y."/>
            <person name="Daum C."/>
            <person name="Chiniquy J."/>
            <person name="Barry K."/>
            <person name="LaButti K."/>
            <person name="Simmons B.A."/>
            <person name="Magnuson J.K."/>
            <person name="Mortensen U.H."/>
            <person name="Larsen T.O."/>
            <person name="Grigoriev I.V."/>
            <person name="Baker S.E."/>
            <person name="Andersen M.R."/>
            <person name="Nordberg H.P."/>
            <person name="Cantor M.N."/>
            <person name="Hua S.X."/>
        </authorList>
    </citation>
    <scope>NUCLEOTIDE SEQUENCE [LARGE SCALE GENOMIC DNA]</scope>
    <source>
        <strain evidence="11 12">CBS 102.13</strain>
    </source>
</reference>
<feature type="domain" description="Aminotransferase class I/classII large" evidence="9">
    <location>
        <begin position="105"/>
        <end position="443"/>
    </location>
</feature>
<accession>A0A2I2F3I0</accession>
<evidence type="ECO:0000313" key="12">
    <source>
        <dbReference type="Proteomes" id="UP000234585"/>
    </source>
</evidence>
<evidence type="ECO:0000256" key="5">
    <source>
        <dbReference type="ARBA" id="ARBA00022989"/>
    </source>
</evidence>
<keyword evidence="5 7" id="KW-1133">Transmembrane helix</keyword>
<dbReference type="InterPro" id="IPR025403">
    <property type="entry name" value="TgpA-like_C"/>
</dbReference>
<dbReference type="Proteomes" id="UP000234585">
    <property type="component" value="Unassembled WGS sequence"/>
</dbReference>
<dbReference type="GO" id="GO:0008483">
    <property type="term" value="F:transaminase activity"/>
    <property type="evidence" value="ECO:0007669"/>
    <property type="project" value="UniProtKB-KW"/>
</dbReference>
<feature type="compositionally biased region" description="Low complexity" evidence="8">
    <location>
        <begin position="851"/>
        <end position="880"/>
    </location>
</feature>
<evidence type="ECO:0000256" key="1">
    <source>
        <dbReference type="ARBA" id="ARBA00002489"/>
    </source>
</evidence>
<dbReference type="PANTHER" id="PTHR40021">
    <property type="entry name" value="DEFECT AT LOW TEMPERATURE PROTEIN 1"/>
    <property type="match status" value="1"/>
</dbReference>
<organism evidence="11 12">
    <name type="scientific">Aspergillus candidus</name>
    <dbReference type="NCBI Taxonomy" id="41067"/>
    <lineage>
        <taxon>Eukaryota</taxon>
        <taxon>Fungi</taxon>
        <taxon>Dikarya</taxon>
        <taxon>Ascomycota</taxon>
        <taxon>Pezizomycotina</taxon>
        <taxon>Eurotiomycetes</taxon>
        <taxon>Eurotiomycetidae</taxon>
        <taxon>Eurotiales</taxon>
        <taxon>Aspergillaceae</taxon>
        <taxon>Aspergillus</taxon>
        <taxon>Aspergillus subgen. Circumdati</taxon>
    </lineage>
</organism>
<dbReference type="EMBL" id="KZ559167">
    <property type="protein sequence ID" value="PLB35136.1"/>
    <property type="molecule type" value="Genomic_DNA"/>
</dbReference>
<evidence type="ECO:0000256" key="2">
    <source>
        <dbReference type="ARBA" id="ARBA00005550"/>
    </source>
</evidence>
<evidence type="ECO:0000259" key="10">
    <source>
        <dbReference type="Pfam" id="PF13559"/>
    </source>
</evidence>
<dbReference type="CDD" id="cd00609">
    <property type="entry name" value="AAT_like"/>
    <property type="match status" value="1"/>
</dbReference>
<proteinExistence type="inferred from homology"/>
<keyword evidence="6 7" id="KW-0472">Membrane</keyword>